<dbReference type="RefSeq" id="WP_010118703.1">
    <property type="nucleotide sequence ID" value="NZ_DAITTW010000082.1"/>
</dbReference>
<dbReference type="PANTHER" id="PTHR36974">
    <property type="entry name" value="MEMBRANE PROTEIN-RELATED"/>
    <property type="match status" value="1"/>
</dbReference>
<protein>
    <recommendedName>
        <fullName evidence="4">DoxX family protein</fullName>
    </recommendedName>
</protein>
<keyword evidence="1" id="KW-0812">Transmembrane</keyword>
<feature type="transmembrane region" description="Helical" evidence="1">
    <location>
        <begin position="41"/>
        <end position="59"/>
    </location>
</feature>
<evidence type="ECO:0000313" key="3">
    <source>
        <dbReference type="Proteomes" id="UP000261739"/>
    </source>
</evidence>
<dbReference type="EMBL" id="DQID01000239">
    <property type="protein sequence ID" value="HCT14952.1"/>
    <property type="molecule type" value="Genomic_DNA"/>
</dbReference>
<keyword evidence="1" id="KW-1133">Transmembrane helix</keyword>
<evidence type="ECO:0000313" key="2">
    <source>
        <dbReference type="EMBL" id="HCT14952.1"/>
    </source>
</evidence>
<evidence type="ECO:0008006" key="4">
    <source>
        <dbReference type="Google" id="ProtNLM"/>
    </source>
</evidence>
<reference evidence="2 3" key="1">
    <citation type="journal article" date="2018" name="Nat. Biotechnol.">
        <title>A standardized bacterial taxonomy based on genome phylogeny substantially revises the tree of life.</title>
        <authorList>
            <person name="Parks D.H."/>
            <person name="Chuvochina M."/>
            <person name="Waite D.W."/>
            <person name="Rinke C."/>
            <person name="Skarshewski A."/>
            <person name="Chaumeil P.A."/>
            <person name="Hugenholtz P."/>
        </authorList>
    </citation>
    <scope>NUCLEOTIDE SEQUENCE [LARGE SCALE GENOMIC DNA]</scope>
    <source>
        <strain evidence="2">UBA11247</strain>
    </source>
</reference>
<gene>
    <name evidence="2" type="ORF">DIW82_09275</name>
</gene>
<comment type="caution">
    <text evidence="2">The sequence shown here is derived from an EMBL/GenBank/DDBJ whole genome shotgun (WGS) entry which is preliminary data.</text>
</comment>
<organism evidence="2 3">
    <name type="scientific">Corynebacterium nuruki</name>
    <dbReference type="NCBI Taxonomy" id="1032851"/>
    <lineage>
        <taxon>Bacteria</taxon>
        <taxon>Bacillati</taxon>
        <taxon>Actinomycetota</taxon>
        <taxon>Actinomycetes</taxon>
        <taxon>Mycobacteriales</taxon>
        <taxon>Corynebacteriaceae</taxon>
        <taxon>Corynebacterium</taxon>
    </lineage>
</organism>
<accession>A0A3D4T093</accession>
<dbReference type="STRING" id="863239.GCA_000213935_02547"/>
<dbReference type="Proteomes" id="UP000261739">
    <property type="component" value="Unassembled WGS sequence"/>
</dbReference>
<evidence type="ECO:0000256" key="1">
    <source>
        <dbReference type="SAM" id="Phobius"/>
    </source>
</evidence>
<dbReference type="AlphaFoldDB" id="A0A3D4T093"/>
<feature type="transmembrane region" description="Helical" evidence="1">
    <location>
        <begin position="95"/>
        <end position="115"/>
    </location>
</feature>
<sequence>MAQSHTPLAALLTGAGVLHLVPATARYFDTLIPDELPGTARTWTVGSGIVELATAGLLSRRRTRRLGGTAAAALFVAVFPGNLKMAHDWRHSAAWMQLIAYGRLPLQLPLIWAGWQVRQQNAA</sequence>
<keyword evidence="1" id="KW-0472">Membrane</keyword>
<feature type="transmembrane region" description="Helical" evidence="1">
    <location>
        <begin position="66"/>
        <end position="83"/>
    </location>
</feature>
<name>A0A3D4T093_9CORY</name>
<dbReference type="PANTHER" id="PTHR36974:SF1">
    <property type="entry name" value="DOXX FAMILY MEMBRANE PROTEIN"/>
    <property type="match status" value="1"/>
</dbReference>
<proteinExistence type="predicted"/>